<reference evidence="5" key="1">
    <citation type="journal article" date="2019" name="Int. J. Syst. Evol. Microbiol.">
        <title>The Global Catalogue of Microorganisms (GCM) 10K type strain sequencing project: providing services to taxonomists for standard genome sequencing and annotation.</title>
        <authorList>
            <consortium name="The Broad Institute Genomics Platform"/>
            <consortium name="The Broad Institute Genome Sequencing Center for Infectious Disease"/>
            <person name="Wu L."/>
            <person name="Ma J."/>
        </authorList>
    </citation>
    <scope>NUCLEOTIDE SEQUENCE [LARGE SCALE GENOMIC DNA]</scope>
    <source>
        <strain evidence="5">CGMCC 4.7198</strain>
    </source>
</reference>
<dbReference type="EMBL" id="JBHTEC010000001">
    <property type="protein sequence ID" value="MFD0280629.1"/>
    <property type="molecule type" value="Genomic_DNA"/>
</dbReference>
<dbReference type="InterPro" id="IPR042070">
    <property type="entry name" value="PucR_C-HTH_sf"/>
</dbReference>
<dbReference type="InterPro" id="IPR025736">
    <property type="entry name" value="PucR_C-HTH_dom"/>
</dbReference>
<comment type="similarity">
    <text evidence="1">Belongs to the CdaR family.</text>
</comment>
<evidence type="ECO:0000313" key="5">
    <source>
        <dbReference type="Proteomes" id="UP001596957"/>
    </source>
</evidence>
<keyword evidence="5" id="KW-1185">Reference proteome</keyword>
<feature type="domain" description="CdaR GGDEF-like" evidence="3">
    <location>
        <begin position="299"/>
        <end position="416"/>
    </location>
</feature>
<feature type="domain" description="PucR C-terminal helix-turn-helix" evidence="2">
    <location>
        <begin position="470"/>
        <end position="527"/>
    </location>
</feature>
<dbReference type="InterPro" id="IPR041522">
    <property type="entry name" value="CdaR_GGDEF"/>
</dbReference>
<dbReference type="Pfam" id="PF17853">
    <property type="entry name" value="GGDEF_2"/>
    <property type="match status" value="1"/>
</dbReference>
<proteinExistence type="inferred from homology"/>
<dbReference type="Proteomes" id="UP001596957">
    <property type="component" value="Unassembled WGS sequence"/>
</dbReference>
<comment type="caution">
    <text evidence="4">The sequence shown here is derived from an EMBL/GenBank/DDBJ whole genome shotgun (WGS) entry which is preliminary data.</text>
</comment>
<evidence type="ECO:0000259" key="2">
    <source>
        <dbReference type="Pfam" id="PF13556"/>
    </source>
</evidence>
<dbReference type="InterPro" id="IPR051448">
    <property type="entry name" value="CdaR-like_regulators"/>
</dbReference>
<dbReference type="PANTHER" id="PTHR33744">
    <property type="entry name" value="CARBOHYDRATE DIACID REGULATOR"/>
    <property type="match status" value="1"/>
</dbReference>
<name>A0ABW2V9V8_9ACTN</name>
<evidence type="ECO:0000256" key="1">
    <source>
        <dbReference type="ARBA" id="ARBA00006754"/>
    </source>
</evidence>
<evidence type="ECO:0000259" key="3">
    <source>
        <dbReference type="Pfam" id="PF17853"/>
    </source>
</evidence>
<dbReference type="RefSeq" id="WP_381252439.1">
    <property type="nucleotide sequence ID" value="NZ_JBHTBI010000008.1"/>
</dbReference>
<organism evidence="4 5">
    <name type="scientific">Streptomyces lutosisoli</name>
    <dbReference type="NCBI Taxonomy" id="2665721"/>
    <lineage>
        <taxon>Bacteria</taxon>
        <taxon>Bacillati</taxon>
        <taxon>Actinomycetota</taxon>
        <taxon>Actinomycetes</taxon>
        <taxon>Kitasatosporales</taxon>
        <taxon>Streptomycetaceae</taxon>
        <taxon>Streptomyces</taxon>
    </lineage>
</organism>
<evidence type="ECO:0000313" key="4">
    <source>
        <dbReference type="EMBL" id="MFD0280629.1"/>
    </source>
</evidence>
<dbReference type="Pfam" id="PF13556">
    <property type="entry name" value="HTH_30"/>
    <property type="match status" value="1"/>
</dbReference>
<dbReference type="PANTHER" id="PTHR33744:SF17">
    <property type="entry name" value="CONSERVED PROTEIN"/>
    <property type="match status" value="1"/>
</dbReference>
<gene>
    <name evidence="4" type="ORF">ACFQZP_02875</name>
</gene>
<dbReference type="Gene3D" id="1.10.10.2840">
    <property type="entry name" value="PucR C-terminal helix-turn-helix domain"/>
    <property type="match status" value="1"/>
</dbReference>
<protein>
    <submittedName>
        <fullName evidence="4">PucR family transcriptional regulator</fullName>
    </submittedName>
</protein>
<sequence length="528" mass="55933">MPTTLRQLCDALGPSPLQLVTAPRGTQAPVTATVIYEPRVDLPNLDDVLLLGVGVTPSQAVRLVGPAAAAGLAGLVVKRYGEAIGELADAAQQAGVALLTADDDLAWQQLDALLGSALIATAPPDRGGGSIPGRSSAGADIGDLFALANAIAAAVGGATAIEDPHQRILAYSTLRGQEIDEERRQGILGLHVPYLADNVPQYRDLARTADVLRFPASPNGLPRIAVAVRAGSELLGTIWVVDAHDDLGEDATRALADAARIAALHLLRARTSHDLARRQRGDLLRRLFDDPASAPLIAPQLGLRLDAPAVVAAFHYTRADLTDPDPDDVANARAALQLTDLISLHCEAHYSHHGCALIDGTVYALLPAGAHRDFVADLAQRADRALRLPVRVALGPVVPTLRDAPSSRRDADTVLRTLAPTETAVAAFEDVRPTVTLADLAEHAPHIPRLAEGSGPAIHAHDLAHRTAYAETLLAYFTADSDVSAAARALSIHPNTCRYRLARAQELFRFTLADPDTRLVLWLQLRLG</sequence>
<accession>A0ABW2V9V8</accession>